<sequence length="165" mass="19598">MKKDMRVSYPLWQMISIIFLMAFVFLIGFSSEFKTFKDGGFEFIVEWNNIEKFVVSIVLLLFILFLALFNWNVVKHNRSMPMHKINLFTLKPQEYMEDDELFQELTKRATKKVYSYYTLAIPILAGIYVASPFGRTEMIIGFLLLAVGQYFIYYKNIKKYITEDE</sequence>
<keyword evidence="1" id="KW-0812">Transmembrane</keyword>
<feature type="transmembrane region" description="Helical" evidence="1">
    <location>
        <begin position="113"/>
        <end position="130"/>
    </location>
</feature>
<comment type="caution">
    <text evidence="2">The sequence shown here is derived from an EMBL/GenBank/DDBJ whole genome shotgun (WGS) entry which is preliminary data.</text>
</comment>
<organism evidence="2 3">
    <name type="scientific">Sporosarcina limicola</name>
    <dbReference type="NCBI Taxonomy" id="34101"/>
    <lineage>
        <taxon>Bacteria</taxon>
        <taxon>Bacillati</taxon>
        <taxon>Bacillota</taxon>
        <taxon>Bacilli</taxon>
        <taxon>Bacillales</taxon>
        <taxon>Caryophanaceae</taxon>
        <taxon>Sporosarcina</taxon>
    </lineage>
</organism>
<keyword evidence="1" id="KW-1133">Transmembrane helix</keyword>
<reference evidence="2" key="1">
    <citation type="submission" date="2020-10" db="EMBL/GenBank/DDBJ databases">
        <title>Genomic Encyclopedia of Type Strains, Phase IV (KMG-IV): sequencing the most valuable type-strain genomes for metagenomic binning, comparative biology and taxonomic classification.</title>
        <authorList>
            <person name="Goeker M."/>
        </authorList>
    </citation>
    <scope>NUCLEOTIDE SEQUENCE</scope>
    <source>
        <strain evidence="2">DSM 13886</strain>
    </source>
</reference>
<gene>
    <name evidence="2" type="ORF">H4683_001532</name>
</gene>
<dbReference type="RefSeq" id="WP_192598244.1">
    <property type="nucleotide sequence ID" value="NZ_JADBEL010000006.1"/>
</dbReference>
<dbReference type="Proteomes" id="UP000658225">
    <property type="component" value="Unassembled WGS sequence"/>
</dbReference>
<feature type="transmembrane region" description="Helical" evidence="1">
    <location>
        <begin position="53"/>
        <end position="74"/>
    </location>
</feature>
<feature type="transmembrane region" description="Helical" evidence="1">
    <location>
        <begin position="136"/>
        <end position="154"/>
    </location>
</feature>
<feature type="transmembrane region" description="Helical" evidence="1">
    <location>
        <begin position="12"/>
        <end position="33"/>
    </location>
</feature>
<keyword evidence="3" id="KW-1185">Reference proteome</keyword>
<name>A0A927MNI5_9BACL</name>
<keyword evidence="1" id="KW-0472">Membrane</keyword>
<dbReference type="EMBL" id="JADBEL010000006">
    <property type="protein sequence ID" value="MBE1554456.1"/>
    <property type="molecule type" value="Genomic_DNA"/>
</dbReference>
<evidence type="ECO:0000313" key="2">
    <source>
        <dbReference type="EMBL" id="MBE1554456.1"/>
    </source>
</evidence>
<evidence type="ECO:0000313" key="3">
    <source>
        <dbReference type="Proteomes" id="UP000658225"/>
    </source>
</evidence>
<dbReference type="AlphaFoldDB" id="A0A927MNI5"/>
<accession>A0A927MNI5</accession>
<proteinExistence type="predicted"/>
<evidence type="ECO:0000256" key="1">
    <source>
        <dbReference type="SAM" id="Phobius"/>
    </source>
</evidence>
<protein>
    <submittedName>
        <fullName evidence="2">Protein-S-isoprenylcysteine O-methyltransferase Ste14</fullName>
    </submittedName>
</protein>